<dbReference type="InterPro" id="IPR031961">
    <property type="entry name" value="DUF4780"/>
</dbReference>
<dbReference type="Pfam" id="PF16012">
    <property type="entry name" value="DUF4780"/>
    <property type="match status" value="1"/>
</dbReference>
<accession>B4NSU4</accession>
<feature type="compositionally biased region" description="Polar residues" evidence="1">
    <location>
        <begin position="92"/>
        <end position="107"/>
    </location>
</feature>
<reference evidence="3 4" key="1">
    <citation type="journal article" date="2007" name="Nature">
        <title>Evolution of genes and genomes on the Drosophila phylogeny.</title>
        <authorList>
            <consortium name="Drosophila 12 Genomes Consortium"/>
            <person name="Clark A.G."/>
            <person name="Eisen M.B."/>
            <person name="Smith D.R."/>
            <person name="Bergman C.M."/>
            <person name="Oliver B."/>
            <person name="Markow T.A."/>
            <person name="Kaufman T.C."/>
            <person name="Kellis M."/>
            <person name="Gelbart W."/>
            <person name="Iyer V.N."/>
            <person name="Pollard D.A."/>
            <person name="Sackton T.B."/>
            <person name="Larracuente A.M."/>
            <person name="Singh N.D."/>
            <person name="Abad J.P."/>
            <person name="Abt D.N."/>
            <person name="Adryan B."/>
            <person name="Aguade M."/>
            <person name="Akashi H."/>
            <person name="Anderson W.W."/>
            <person name="Aquadro C.F."/>
            <person name="Ardell D.H."/>
            <person name="Arguello R."/>
            <person name="Artieri C.G."/>
            <person name="Barbash D.A."/>
            <person name="Barker D."/>
            <person name="Barsanti P."/>
            <person name="Batterham P."/>
            <person name="Batzoglou S."/>
            <person name="Begun D."/>
            <person name="Bhutkar A."/>
            <person name="Blanco E."/>
            <person name="Bosak S.A."/>
            <person name="Bradley R.K."/>
            <person name="Brand A.D."/>
            <person name="Brent M.R."/>
            <person name="Brooks A.N."/>
            <person name="Brown R.H."/>
            <person name="Butlin R.K."/>
            <person name="Caggese C."/>
            <person name="Calvi B.R."/>
            <person name="Bernardo de Carvalho A."/>
            <person name="Caspi A."/>
            <person name="Castrezana S."/>
            <person name="Celniker S.E."/>
            <person name="Chang J.L."/>
            <person name="Chapple C."/>
            <person name="Chatterji S."/>
            <person name="Chinwalla A."/>
            <person name="Civetta A."/>
            <person name="Clifton S.W."/>
            <person name="Comeron J.M."/>
            <person name="Costello J.C."/>
            <person name="Coyne J.A."/>
            <person name="Daub J."/>
            <person name="David R.G."/>
            <person name="Delcher A.L."/>
            <person name="Delehaunty K."/>
            <person name="Do C.B."/>
            <person name="Ebling H."/>
            <person name="Edwards K."/>
            <person name="Eickbush T."/>
            <person name="Evans J.D."/>
            <person name="Filipski A."/>
            <person name="Findeiss S."/>
            <person name="Freyhult E."/>
            <person name="Fulton L."/>
            <person name="Fulton R."/>
            <person name="Garcia A.C."/>
            <person name="Gardiner A."/>
            <person name="Garfield D.A."/>
            <person name="Garvin B.E."/>
            <person name="Gibson G."/>
            <person name="Gilbert D."/>
            <person name="Gnerre S."/>
            <person name="Godfrey J."/>
            <person name="Good R."/>
            <person name="Gotea V."/>
            <person name="Gravely B."/>
            <person name="Greenberg A.J."/>
            <person name="Griffiths-Jones S."/>
            <person name="Gross S."/>
            <person name="Guigo R."/>
            <person name="Gustafson E.A."/>
            <person name="Haerty W."/>
            <person name="Hahn M.W."/>
            <person name="Halligan D.L."/>
            <person name="Halpern A.L."/>
            <person name="Halter G.M."/>
            <person name="Han M.V."/>
            <person name="Heger A."/>
            <person name="Hillier L."/>
            <person name="Hinrichs A.S."/>
            <person name="Holmes I."/>
            <person name="Hoskins R.A."/>
            <person name="Hubisz M.J."/>
            <person name="Hultmark D."/>
            <person name="Huntley M.A."/>
            <person name="Jaffe D.B."/>
            <person name="Jagadeeshan S."/>
            <person name="Jeck W.R."/>
            <person name="Johnson J."/>
            <person name="Jones C.D."/>
            <person name="Jordan W.C."/>
            <person name="Karpen G.H."/>
            <person name="Kataoka E."/>
            <person name="Keightley P.D."/>
            <person name="Kheradpour P."/>
            <person name="Kirkness E.F."/>
            <person name="Koerich L.B."/>
            <person name="Kristiansen K."/>
            <person name="Kudrna D."/>
            <person name="Kulathinal R.J."/>
            <person name="Kumar S."/>
            <person name="Kwok R."/>
            <person name="Lander E."/>
            <person name="Langley C.H."/>
            <person name="Lapoint R."/>
            <person name="Lazzaro B.P."/>
            <person name="Lee S.J."/>
            <person name="Levesque L."/>
            <person name="Li R."/>
            <person name="Lin C.F."/>
            <person name="Lin M.F."/>
            <person name="Lindblad-Toh K."/>
            <person name="Llopart A."/>
            <person name="Long M."/>
            <person name="Low L."/>
            <person name="Lozovsky E."/>
            <person name="Lu J."/>
            <person name="Luo M."/>
            <person name="Machado C.A."/>
            <person name="Makalowski W."/>
            <person name="Marzo M."/>
            <person name="Matsuda M."/>
            <person name="Matzkin L."/>
            <person name="McAllister B."/>
            <person name="McBride C.S."/>
            <person name="McKernan B."/>
            <person name="McKernan K."/>
            <person name="Mendez-Lago M."/>
            <person name="Minx P."/>
            <person name="Mollenhauer M.U."/>
            <person name="Montooth K."/>
            <person name="Mount S.M."/>
            <person name="Mu X."/>
            <person name="Myers E."/>
            <person name="Negre B."/>
            <person name="Newfeld S."/>
            <person name="Nielsen R."/>
            <person name="Noor M.A."/>
            <person name="O'Grady P."/>
            <person name="Pachter L."/>
            <person name="Papaceit M."/>
            <person name="Parisi M.J."/>
            <person name="Parisi M."/>
            <person name="Parts L."/>
            <person name="Pedersen J.S."/>
            <person name="Pesole G."/>
            <person name="Phillippy A.M."/>
            <person name="Ponting C.P."/>
            <person name="Pop M."/>
            <person name="Porcelli D."/>
            <person name="Powell J.R."/>
            <person name="Prohaska S."/>
            <person name="Pruitt K."/>
            <person name="Puig M."/>
            <person name="Quesneville H."/>
            <person name="Ram K.R."/>
            <person name="Rand D."/>
            <person name="Rasmussen M.D."/>
            <person name="Reed L.K."/>
            <person name="Reenan R."/>
            <person name="Reily A."/>
            <person name="Remington K.A."/>
            <person name="Rieger T.T."/>
            <person name="Ritchie M.G."/>
            <person name="Robin C."/>
            <person name="Rogers Y.H."/>
            <person name="Rohde C."/>
            <person name="Rozas J."/>
            <person name="Rubenfield M.J."/>
            <person name="Ruiz A."/>
            <person name="Russo S."/>
            <person name="Salzberg S.L."/>
            <person name="Sanchez-Gracia A."/>
            <person name="Saranga D.J."/>
            <person name="Sato H."/>
            <person name="Schaeffer S.W."/>
            <person name="Schatz M.C."/>
            <person name="Schlenke T."/>
            <person name="Schwartz R."/>
            <person name="Segarra C."/>
            <person name="Singh R.S."/>
            <person name="Sirot L."/>
            <person name="Sirota M."/>
            <person name="Sisneros N.B."/>
            <person name="Smith C.D."/>
            <person name="Smith T.F."/>
            <person name="Spieth J."/>
            <person name="Stage D.E."/>
            <person name="Stark A."/>
            <person name="Stephan W."/>
            <person name="Strausberg R.L."/>
            <person name="Strempel S."/>
            <person name="Sturgill D."/>
            <person name="Sutton G."/>
            <person name="Sutton G.G."/>
            <person name="Tao W."/>
            <person name="Teichmann S."/>
            <person name="Tobari Y.N."/>
            <person name="Tomimura Y."/>
            <person name="Tsolas J.M."/>
            <person name="Valente V.L."/>
            <person name="Venter E."/>
            <person name="Venter J.C."/>
            <person name="Vicario S."/>
            <person name="Vieira F.G."/>
            <person name="Vilella A.J."/>
            <person name="Villasante A."/>
            <person name="Walenz B."/>
            <person name="Wang J."/>
            <person name="Wasserman M."/>
            <person name="Watts T."/>
            <person name="Wilson D."/>
            <person name="Wilson R.K."/>
            <person name="Wing R.A."/>
            <person name="Wolfner M.F."/>
            <person name="Wong A."/>
            <person name="Wong G.K."/>
            <person name="Wu C.I."/>
            <person name="Wu G."/>
            <person name="Yamamoto D."/>
            <person name="Yang H.P."/>
            <person name="Yang S.P."/>
            <person name="Yorke J.A."/>
            <person name="Yoshida K."/>
            <person name="Zdobnov E."/>
            <person name="Zhang P."/>
            <person name="Zhang Y."/>
            <person name="Zimin A.V."/>
            <person name="Baldwin J."/>
            <person name="Abdouelleil A."/>
            <person name="Abdulkadir J."/>
            <person name="Abebe A."/>
            <person name="Abera B."/>
            <person name="Abreu J."/>
            <person name="Acer S.C."/>
            <person name="Aftuck L."/>
            <person name="Alexander A."/>
            <person name="An P."/>
            <person name="Anderson E."/>
            <person name="Anderson S."/>
            <person name="Arachi H."/>
            <person name="Azer M."/>
            <person name="Bachantsang P."/>
            <person name="Barry A."/>
            <person name="Bayul T."/>
            <person name="Berlin A."/>
            <person name="Bessette D."/>
            <person name="Bloom T."/>
            <person name="Blye J."/>
            <person name="Boguslavskiy L."/>
            <person name="Bonnet C."/>
            <person name="Boukhgalter B."/>
            <person name="Bourzgui I."/>
            <person name="Brown A."/>
            <person name="Cahill P."/>
            <person name="Channer S."/>
            <person name="Cheshatsang Y."/>
            <person name="Chuda L."/>
            <person name="Citroen M."/>
            <person name="Collymore A."/>
            <person name="Cooke P."/>
            <person name="Costello M."/>
            <person name="D'Aco K."/>
            <person name="Daza R."/>
            <person name="De Haan G."/>
            <person name="DeGray S."/>
            <person name="DeMaso C."/>
            <person name="Dhargay N."/>
            <person name="Dooley K."/>
            <person name="Dooley E."/>
            <person name="Doricent M."/>
            <person name="Dorje P."/>
            <person name="Dorjee K."/>
            <person name="Dupes A."/>
            <person name="Elong R."/>
            <person name="Falk J."/>
            <person name="Farina A."/>
            <person name="Faro S."/>
            <person name="Ferguson D."/>
            <person name="Fisher S."/>
            <person name="Foley C.D."/>
            <person name="Franke A."/>
            <person name="Friedrich D."/>
            <person name="Gadbois L."/>
            <person name="Gearin G."/>
            <person name="Gearin C.R."/>
            <person name="Giannoukos G."/>
            <person name="Goode T."/>
            <person name="Graham J."/>
            <person name="Grandbois E."/>
            <person name="Grewal S."/>
            <person name="Gyaltsen K."/>
            <person name="Hafez N."/>
            <person name="Hagos B."/>
            <person name="Hall J."/>
            <person name="Henson C."/>
            <person name="Hollinger A."/>
            <person name="Honan T."/>
            <person name="Huard M.D."/>
            <person name="Hughes L."/>
            <person name="Hurhula B."/>
            <person name="Husby M.E."/>
            <person name="Kamat A."/>
            <person name="Kanga B."/>
            <person name="Kashin S."/>
            <person name="Khazanovich D."/>
            <person name="Kisner P."/>
            <person name="Lance K."/>
            <person name="Lara M."/>
            <person name="Lee W."/>
            <person name="Lennon N."/>
            <person name="Letendre F."/>
            <person name="LeVine R."/>
            <person name="Lipovsky A."/>
            <person name="Liu X."/>
            <person name="Liu J."/>
            <person name="Liu S."/>
            <person name="Lokyitsang T."/>
            <person name="Lokyitsang Y."/>
            <person name="Lubonja R."/>
            <person name="Lui A."/>
            <person name="MacDonald P."/>
            <person name="Magnisalis V."/>
            <person name="Maru K."/>
            <person name="Matthews C."/>
            <person name="McCusker W."/>
            <person name="McDonough S."/>
            <person name="Mehta T."/>
            <person name="Meldrim J."/>
            <person name="Meneus L."/>
            <person name="Mihai O."/>
            <person name="Mihalev A."/>
            <person name="Mihova T."/>
            <person name="Mittelman R."/>
            <person name="Mlenga V."/>
            <person name="Montmayeur A."/>
            <person name="Mulrain L."/>
            <person name="Navidi A."/>
            <person name="Naylor J."/>
            <person name="Negash T."/>
            <person name="Nguyen T."/>
            <person name="Nguyen N."/>
            <person name="Nicol R."/>
            <person name="Norbu C."/>
            <person name="Norbu N."/>
            <person name="Novod N."/>
            <person name="O'Neill B."/>
            <person name="Osman S."/>
            <person name="Markiewicz E."/>
            <person name="Oyono O.L."/>
            <person name="Patti C."/>
            <person name="Phunkhang P."/>
            <person name="Pierre F."/>
            <person name="Priest M."/>
            <person name="Raghuraman S."/>
            <person name="Rege F."/>
            <person name="Reyes R."/>
            <person name="Rise C."/>
            <person name="Rogov P."/>
            <person name="Ross K."/>
            <person name="Ryan E."/>
            <person name="Settipalli S."/>
            <person name="Shea T."/>
            <person name="Sherpa N."/>
            <person name="Shi L."/>
            <person name="Shih D."/>
            <person name="Sparrow T."/>
            <person name="Spaulding J."/>
            <person name="Stalker J."/>
            <person name="Stange-Thomann N."/>
            <person name="Stavropoulos S."/>
            <person name="Stone C."/>
            <person name="Strader C."/>
            <person name="Tesfaye S."/>
            <person name="Thomson T."/>
            <person name="Thoulutsang Y."/>
            <person name="Thoulutsang D."/>
            <person name="Topham K."/>
            <person name="Topping I."/>
            <person name="Tsamla T."/>
            <person name="Vassiliev H."/>
            <person name="Vo A."/>
            <person name="Wangchuk T."/>
            <person name="Wangdi T."/>
            <person name="Weiand M."/>
            <person name="Wilkinson J."/>
            <person name="Wilson A."/>
            <person name="Yadav S."/>
            <person name="Young G."/>
            <person name="Yu Q."/>
            <person name="Zembek L."/>
            <person name="Zhong D."/>
            <person name="Zimmer A."/>
            <person name="Zwirko Z."/>
            <person name="Jaffe D.B."/>
            <person name="Alvarez P."/>
            <person name="Brockman W."/>
            <person name="Butler J."/>
            <person name="Chin C."/>
            <person name="Gnerre S."/>
            <person name="Grabherr M."/>
            <person name="Kleber M."/>
            <person name="Mauceli E."/>
            <person name="MacCallum I."/>
        </authorList>
    </citation>
    <scope>NUCLEOTIDE SEQUENCE [LARGE SCALE GENOMIC DNA]</scope>
    <source>
        <strain evidence="4">white501</strain>
    </source>
</reference>
<feature type="domain" description="DUF4780" evidence="2">
    <location>
        <begin position="186"/>
        <end position="261"/>
    </location>
</feature>
<evidence type="ECO:0000313" key="3">
    <source>
        <dbReference type="EMBL" id="EDX15276.1"/>
    </source>
</evidence>
<evidence type="ECO:0000256" key="1">
    <source>
        <dbReference type="SAM" id="MobiDB-lite"/>
    </source>
</evidence>
<organism evidence="3 4">
    <name type="scientific">Drosophila simulans</name>
    <name type="common">Fruit fly</name>
    <dbReference type="NCBI Taxonomy" id="7240"/>
    <lineage>
        <taxon>Eukaryota</taxon>
        <taxon>Metazoa</taxon>
        <taxon>Ecdysozoa</taxon>
        <taxon>Arthropoda</taxon>
        <taxon>Hexapoda</taxon>
        <taxon>Insecta</taxon>
        <taxon>Pterygota</taxon>
        <taxon>Neoptera</taxon>
        <taxon>Endopterygota</taxon>
        <taxon>Diptera</taxon>
        <taxon>Brachycera</taxon>
        <taxon>Muscomorpha</taxon>
        <taxon>Ephydroidea</taxon>
        <taxon>Drosophilidae</taxon>
        <taxon>Drosophila</taxon>
        <taxon>Sophophora</taxon>
    </lineage>
</organism>
<dbReference type="HOGENOM" id="CLU_783623_0_0_1"/>
<gene>
    <name evidence="3" type="primary">Dsim\GD17674</name>
    <name evidence="3" type="ORF">Dsim_GD17674</name>
</gene>
<feature type="compositionally biased region" description="Polar residues" evidence="1">
    <location>
        <begin position="143"/>
        <end position="159"/>
    </location>
</feature>
<feature type="compositionally biased region" description="Basic and acidic residues" evidence="1">
    <location>
        <begin position="160"/>
        <end position="171"/>
    </location>
</feature>
<dbReference type="PhylomeDB" id="B4NSU4"/>
<dbReference type="OMA" id="GARTKWY"/>
<feature type="compositionally biased region" description="Polar residues" evidence="1">
    <location>
        <begin position="21"/>
        <end position="30"/>
    </location>
</feature>
<dbReference type="AlphaFoldDB" id="B4NSU4"/>
<name>B4NSU4_DROSI</name>
<protein>
    <submittedName>
        <fullName evidence="3">GD17674</fullName>
    </submittedName>
</protein>
<feature type="region of interest" description="Disordered" evidence="1">
    <location>
        <begin position="1"/>
        <end position="59"/>
    </location>
</feature>
<evidence type="ECO:0000259" key="2">
    <source>
        <dbReference type="Pfam" id="PF16012"/>
    </source>
</evidence>
<feature type="region of interest" description="Disordered" evidence="1">
    <location>
        <begin position="85"/>
        <end position="185"/>
    </location>
</feature>
<sequence>MLLNGVRQRHKHAQLREDQAATPSHSNVVQAGQAGRAKNPLPQLGQPGARDDPNPKALSGARTKWYLHYLQQGRSPAEALSLAKTPQPLEQKPNSASKRANTTLTPPTETPKRQKVEKSPHPFDGPRQVTRRSFVSGQELEQKPNSASKRANTTLTHPTETPKRQKVEKSRPLTAPFDGPSTSGLQRQLSIENLSQLEDALLEEIVRSGWVSPIKFGGIHFRVGHLIVDCRNATTAEWLQSAVPSLSKWSGVSLEVRMGDDSLLSLGVDDNSCAKIISSDHKLSFRISAEKKKPNKLSESSEDLADDEDLDATIIEMGDQTQFSSQELGGEVNLLSKEEAIPVDGDLGISRSAM</sequence>
<dbReference type="Proteomes" id="UP000000304">
    <property type="component" value="Unassembled WGS sequence"/>
</dbReference>
<keyword evidence="4" id="KW-1185">Reference proteome</keyword>
<evidence type="ECO:0000313" key="4">
    <source>
        <dbReference type="Proteomes" id="UP000000304"/>
    </source>
</evidence>
<dbReference type="OrthoDB" id="7871968at2759"/>
<dbReference type="STRING" id="7240.B4NSU4"/>
<feature type="compositionally biased region" description="Basic and acidic residues" evidence="1">
    <location>
        <begin position="110"/>
        <end position="121"/>
    </location>
</feature>
<proteinExistence type="predicted"/>
<dbReference type="EMBL" id="CH982450">
    <property type="protein sequence ID" value="EDX15276.1"/>
    <property type="molecule type" value="Genomic_DNA"/>
</dbReference>